<sequence length="48" mass="5456">MHERSKLGDSVCCRLSFLYMVGTGQECNYSSNALTFDILILIGIRTWL</sequence>
<dbReference type="EMBL" id="GGEC01049359">
    <property type="protein sequence ID" value="MBX29843.1"/>
    <property type="molecule type" value="Transcribed_RNA"/>
</dbReference>
<name>A0A2P2MHY2_RHIMU</name>
<evidence type="ECO:0000313" key="1">
    <source>
        <dbReference type="EMBL" id="MBX29843.1"/>
    </source>
</evidence>
<dbReference type="AlphaFoldDB" id="A0A2P2MHY2"/>
<proteinExistence type="predicted"/>
<reference evidence="1" key="1">
    <citation type="submission" date="2018-02" db="EMBL/GenBank/DDBJ databases">
        <title>Rhizophora mucronata_Transcriptome.</title>
        <authorList>
            <person name="Meera S.P."/>
            <person name="Sreeshan A."/>
            <person name="Augustine A."/>
        </authorList>
    </citation>
    <scope>NUCLEOTIDE SEQUENCE</scope>
    <source>
        <tissue evidence="1">Leaf</tissue>
    </source>
</reference>
<accession>A0A2P2MHY2</accession>
<protein>
    <submittedName>
        <fullName evidence="1">Uncharacterized protein</fullName>
    </submittedName>
</protein>
<organism evidence="1">
    <name type="scientific">Rhizophora mucronata</name>
    <name type="common">Asiatic mangrove</name>
    <dbReference type="NCBI Taxonomy" id="61149"/>
    <lineage>
        <taxon>Eukaryota</taxon>
        <taxon>Viridiplantae</taxon>
        <taxon>Streptophyta</taxon>
        <taxon>Embryophyta</taxon>
        <taxon>Tracheophyta</taxon>
        <taxon>Spermatophyta</taxon>
        <taxon>Magnoliopsida</taxon>
        <taxon>eudicotyledons</taxon>
        <taxon>Gunneridae</taxon>
        <taxon>Pentapetalae</taxon>
        <taxon>rosids</taxon>
        <taxon>fabids</taxon>
        <taxon>Malpighiales</taxon>
        <taxon>Rhizophoraceae</taxon>
        <taxon>Rhizophora</taxon>
    </lineage>
</organism>